<dbReference type="Proteomes" id="UP001497535">
    <property type="component" value="Unassembled WGS sequence"/>
</dbReference>
<gene>
    <name evidence="1" type="ORF">MENTE1834_LOCUS41656</name>
</gene>
<accession>A0ACB1APY0</accession>
<evidence type="ECO:0000313" key="2">
    <source>
        <dbReference type="Proteomes" id="UP001497535"/>
    </source>
</evidence>
<organism evidence="1 2">
    <name type="scientific">Meloidogyne enterolobii</name>
    <name type="common">Root-knot nematode worm</name>
    <name type="synonym">Meloidogyne mayaguensis</name>
    <dbReference type="NCBI Taxonomy" id="390850"/>
    <lineage>
        <taxon>Eukaryota</taxon>
        <taxon>Metazoa</taxon>
        <taxon>Ecdysozoa</taxon>
        <taxon>Nematoda</taxon>
        <taxon>Chromadorea</taxon>
        <taxon>Rhabditida</taxon>
        <taxon>Tylenchina</taxon>
        <taxon>Tylenchomorpha</taxon>
        <taxon>Tylenchoidea</taxon>
        <taxon>Meloidogynidae</taxon>
        <taxon>Meloidogyninae</taxon>
        <taxon>Meloidogyne</taxon>
    </lineage>
</organism>
<protein>
    <submittedName>
        <fullName evidence="1">Uncharacterized protein</fullName>
    </submittedName>
</protein>
<sequence>MTINDVEVRFEYGGDNIGQGNFGLVIHAFDYDNNKCFALKISEIDERTEHAVRREWEVLNYFNTLEEQQGFAARNHIIKMHRM</sequence>
<evidence type="ECO:0000313" key="1">
    <source>
        <dbReference type="EMBL" id="CAK5098651.1"/>
    </source>
</evidence>
<dbReference type="EMBL" id="CAVMJV010000104">
    <property type="protein sequence ID" value="CAK5098651.1"/>
    <property type="molecule type" value="Genomic_DNA"/>
</dbReference>
<name>A0ACB1APY0_MELEN</name>
<comment type="caution">
    <text evidence="1">The sequence shown here is derived from an EMBL/GenBank/DDBJ whole genome shotgun (WGS) entry which is preliminary data.</text>
</comment>
<keyword evidence="2" id="KW-1185">Reference proteome</keyword>
<proteinExistence type="predicted"/>
<reference evidence="1" key="1">
    <citation type="submission" date="2023-11" db="EMBL/GenBank/DDBJ databases">
        <authorList>
            <person name="Poullet M."/>
        </authorList>
    </citation>
    <scope>NUCLEOTIDE SEQUENCE</scope>
    <source>
        <strain evidence="1">E1834</strain>
    </source>
</reference>